<protein>
    <recommendedName>
        <fullName evidence="7">Major facilitator superfamily (MFS) profile domain-containing protein</fullName>
    </recommendedName>
</protein>
<keyword evidence="2" id="KW-1003">Cell membrane</keyword>
<dbReference type="GO" id="GO:0005886">
    <property type="term" value="C:plasma membrane"/>
    <property type="evidence" value="ECO:0007669"/>
    <property type="project" value="UniProtKB-SubCell"/>
</dbReference>
<dbReference type="PROSITE" id="PS50850">
    <property type="entry name" value="MFS"/>
    <property type="match status" value="1"/>
</dbReference>
<feature type="transmembrane region" description="Helical" evidence="6">
    <location>
        <begin position="12"/>
        <end position="34"/>
    </location>
</feature>
<dbReference type="EMBL" id="PVBR01000041">
    <property type="protein sequence ID" value="PRD40552.1"/>
    <property type="molecule type" value="Genomic_DNA"/>
</dbReference>
<dbReference type="RefSeq" id="WP_105745892.1">
    <property type="nucleotide sequence ID" value="NZ_PVBR01000041.1"/>
</dbReference>
<evidence type="ECO:0000256" key="4">
    <source>
        <dbReference type="ARBA" id="ARBA00022989"/>
    </source>
</evidence>
<dbReference type="SUPFAM" id="SSF103473">
    <property type="entry name" value="MFS general substrate transporter"/>
    <property type="match status" value="1"/>
</dbReference>
<dbReference type="Proteomes" id="UP000239434">
    <property type="component" value="Unassembled WGS sequence"/>
</dbReference>
<accession>A0A2S9IJ79</accession>
<dbReference type="PANTHER" id="PTHR43124:SF3">
    <property type="entry name" value="CHLORAMPHENICOL EFFLUX PUMP RV0191"/>
    <property type="match status" value="1"/>
</dbReference>
<dbReference type="InterPro" id="IPR036259">
    <property type="entry name" value="MFS_trans_sf"/>
</dbReference>
<feature type="transmembrane region" description="Helical" evidence="6">
    <location>
        <begin position="40"/>
        <end position="58"/>
    </location>
</feature>
<feature type="transmembrane region" description="Helical" evidence="6">
    <location>
        <begin position="170"/>
        <end position="191"/>
    </location>
</feature>
<name>A0A2S9IJ79_9HYPH</name>
<feature type="transmembrane region" description="Helical" evidence="6">
    <location>
        <begin position="203"/>
        <end position="227"/>
    </location>
</feature>
<sequence length="264" mass="27384">MVPPHLAGRAIAITGIGGPLAFTLGVPAGTWLGVLLGWRVSFGLMSALALALIVWSLARLPDFPGQQRGKQLSVARVLTLPGLRPILFTMLVFVVAHNILYTYIAPFLLPSGLADRVDLVLLTFGFAGVLGLWVVGSLIDRHLRRLMLASLLGFGGVALALGLASASPTVVFAAAVVWGLVMGGAPTLFQTAEAKAAGEATDVAQAMFVTVWNTGVAGGGLLGGLLLDGLGVASFPWALLALTVPALLVAWIASRHGFPPVNRR</sequence>
<comment type="caution">
    <text evidence="8">The sequence shown here is derived from an EMBL/GenBank/DDBJ whole genome shotgun (WGS) entry which is preliminary data.</text>
</comment>
<dbReference type="GO" id="GO:0022857">
    <property type="term" value="F:transmembrane transporter activity"/>
    <property type="evidence" value="ECO:0007669"/>
    <property type="project" value="InterPro"/>
</dbReference>
<dbReference type="Pfam" id="PF07690">
    <property type="entry name" value="MFS_1"/>
    <property type="match status" value="1"/>
</dbReference>
<feature type="transmembrane region" description="Helical" evidence="6">
    <location>
        <begin position="86"/>
        <end position="107"/>
    </location>
</feature>
<feature type="domain" description="Major facilitator superfamily (MFS) profile" evidence="7">
    <location>
        <begin position="1"/>
        <end position="258"/>
    </location>
</feature>
<keyword evidence="4 6" id="KW-1133">Transmembrane helix</keyword>
<evidence type="ECO:0000256" key="1">
    <source>
        <dbReference type="ARBA" id="ARBA00004651"/>
    </source>
</evidence>
<dbReference type="Gene3D" id="1.20.1250.20">
    <property type="entry name" value="MFS general substrate transporter like domains"/>
    <property type="match status" value="1"/>
</dbReference>
<dbReference type="InterPro" id="IPR050189">
    <property type="entry name" value="MFS_Efflux_Transporters"/>
</dbReference>
<evidence type="ECO:0000256" key="6">
    <source>
        <dbReference type="SAM" id="Phobius"/>
    </source>
</evidence>
<keyword evidence="3 6" id="KW-0812">Transmembrane</keyword>
<comment type="subcellular location">
    <subcellularLocation>
        <location evidence="1">Cell membrane</location>
        <topology evidence="1">Multi-pass membrane protein</topology>
    </subcellularLocation>
</comment>
<keyword evidence="9" id="KW-1185">Reference proteome</keyword>
<evidence type="ECO:0000256" key="5">
    <source>
        <dbReference type="ARBA" id="ARBA00023136"/>
    </source>
</evidence>
<evidence type="ECO:0000313" key="8">
    <source>
        <dbReference type="EMBL" id="PRD40552.1"/>
    </source>
</evidence>
<evidence type="ECO:0000313" key="9">
    <source>
        <dbReference type="Proteomes" id="UP000239434"/>
    </source>
</evidence>
<organism evidence="8 9">
    <name type="scientific">Phyllobacterium phragmitis</name>
    <dbReference type="NCBI Taxonomy" id="2670329"/>
    <lineage>
        <taxon>Bacteria</taxon>
        <taxon>Pseudomonadati</taxon>
        <taxon>Pseudomonadota</taxon>
        <taxon>Alphaproteobacteria</taxon>
        <taxon>Hyphomicrobiales</taxon>
        <taxon>Phyllobacteriaceae</taxon>
        <taxon>Phyllobacterium</taxon>
    </lineage>
</organism>
<gene>
    <name evidence="8" type="ORF">C5748_26345</name>
</gene>
<reference evidence="8 9" key="1">
    <citation type="submission" date="2018-02" db="EMBL/GenBank/DDBJ databases">
        <title>The draft genome of Phyllobacterium sp. 1N-3.</title>
        <authorList>
            <person name="Liu L."/>
            <person name="Li L."/>
            <person name="Zhang X."/>
            <person name="Wang T."/>
            <person name="Liang L."/>
        </authorList>
    </citation>
    <scope>NUCLEOTIDE SEQUENCE [LARGE SCALE GENOMIC DNA]</scope>
    <source>
        <strain evidence="8 9">1N-3</strain>
    </source>
</reference>
<proteinExistence type="predicted"/>
<feature type="transmembrane region" description="Helical" evidence="6">
    <location>
        <begin position="119"/>
        <end position="139"/>
    </location>
</feature>
<evidence type="ECO:0000256" key="3">
    <source>
        <dbReference type="ARBA" id="ARBA00022692"/>
    </source>
</evidence>
<feature type="transmembrane region" description="Helical" evidence="6">
    <location>
        <begin position="233"/>
        <end position="254"/>
    </location>
</feature>
<dbReference type="PANTHER" id="PTHR43124">
    <property type="entry name" value="PURINE EFFLUX PUMP PBUE"/>
    <property type="match status" value="1"/>
</dbReference>
<dbReference type="AlphaFoldDB" id="A0A2S9IJ79"/>
<evidence type="ECO:0000256" key="2">
    <source>
        <dbReference type="ARBA" id="ARBA00022475"/>
    </source>
</evidence>
<dbReference type="InterPro" id="IPR020846">
    <property type="entry name" value="MFS_dom"/>
</dbReference>
<feature type="transmembrane region" description="Helical" evidence="6">
    <location>
        <begin position="146"/>
        <end position="164"/>
    </location>
</feature>
<dbReference type="InterPro" id="IPR011701">
    <property type="entry name" value="MFS"/>
</dbReference>
<evidence type="ECO:0000259" key="7">
    <source>
        <dbReference type="PROSITE" id="PS50850"/>
    </source>
</evidence>
<keyword evidence="5 6" id="KW-0472">Membrane</keyword>